<name>A0ABV2LY29_9FIRM</name>
<evidence type="ECO:0000313" key="3">
    <source>
        <dbReference type="Proteomes" id="UP001549106"/>
    </source>
</evidence>
<dbReference type="EMBL" id="JBEPMJ010000002">
    <property type="protein sequence ID" value="MET3749108.1"/>
    <property type="molecule type" value="Genomic_DNA"/>
</dbReference>
<organism evidence="2 3">
    <name type="scientific">Blautia caecimuris</name>
    <dbReference type="NCBI Taxonomy" id="1796615"/>
    <lineage>
        <taxon>Bacteria</taxon>
        <taxon>Bacillati</taxon>
        <taxon>Bacillota</taxon>
        <taxon>Clostridia</taxon>
        <taxon>Lachnospirales</taxon>
        <taxon>Lachnospiraceae</taxon>
        <taxon>Blautia</taxon>
    </lineage>
</organism>
<proteinExistence type="predicted"/>
<comment type="caution">
    <text evidence="2">The sequence shown here is derived from an EMBL/GenBank/DDBJ whole genome shotgun (WGS) entry which is preliminary data.</text>
</comment>
<evidence type="ECO:0000313" key="2">
    <source>
        <dbReference type="EMBL" id="MET3749108.1"/>
    </source>
</evidence>
<keyword evidence="3" id="KW-1185">Reference proteome</keyword>
<evidence type="ECO:0000256" key="1">
    <source>
        <dbReference type="SAM" id="Coils"/>
    </source>
</evidence>
<dbReference type="Proteomes" id="UP001549106">
    <property type="component" value="Unassembled WGS sequence"/>
</dbReference>
<dbReference type="RefSeq" id="WP_257463894.1">
    <property type="nucleotide sequence ID" value="NZ_BAABXP010000003.1"/>
</dbReference>
<keyword evidence="1" id="KW-0175">Coiled coil</keyword>
<sequence>MQEGYECFIEDFRQRLLEATGFGADRIYYKKKEEYPVTPGDRLFIKRREAGEIAEICALYISDLYEEYCQGAEIDELLGDVMKRLESFSRTDIAKNVKLLNDYEKIKKELFIRLVNVQRNKSDLEDAVCRVLGDIAMVLYVKMGEMEHYMTSMKIKRHMIKHWNRDEDKIFEEALLNTYLISPPRIYCWEKMIFDPRYDGENFMNILADYPIRKDAIGNCLSTVKRTNGAVAVFLPGVAERLANLFQGNFYVVFTSIHEVMIHNAATADPEDLRRVLEDTVRDTTPEEDFLTLNIYFYDRDTGLFSLYQAQEAEER</sequence>
<feature type="coiled-coil region" evidence="1">
    <location>
        <begin position="100"/>
        <end position="127"/>
    </location>
</feature>
<protein>
    <submittedName>
        <fullName evidence="2">Uncharacterized protein</fullName>
    </submittedName>
</protein>
<dbReference type="InterPro" id="IPR043743">
    <property type="entry name" value="DUF5688"/>
</dbReference>
<accession>A0ABV2LY29</accession>
<dbReference type="Pfam" id="PF18941">
    <property type="entry name" value="DUF5688"/>
    <property type="match status" value="1"/>
</dbReference>
<gene>
    <name evidence="2" type="ORF">ABID24_000331</name>
</gene>
<reference evidence="2 3" key="1">
    <citation type="submission" date="2024-06" db="EMBL/GenBank/DDBJ databases">
        <title>Genomic Encyclopedia of Type Strains, Phase IV (KMG-IV): sequencing the most valuable type-strain genomes for metagenomic binning, comparative biology and taxonomic classification.</title>
        <authorList>
            <person name="Goeker M."/>
        </authorList>
    </citation>
    <scope>NUCLEOTIDE SEQUENCE [LARGE SCALE GENOMIC DNA]</scope>
    <source>
        <strain evidence="2 3">DSM 29492</strain>
    </source>
</reference>